<dbReference type="InterPro" id="IPR024775">
    <property type="entry name" value="DinB-like"/>
</dbReference>
<dbReference type="InterPro" id="IPR017806">
    <property type="entry name" value="EgtB"/>
</dbReference>
<dbReference type="RefSeq" id="WP_117317276.1">
    <property type="nucleotide sequence ID" value="NZ_QQSW01000008.1"/>
</dbReference>
<dbReference type="InterPro" id="IPR051043">
    <property type="entry name" value="Sulfatase_Mod_Factor_Kinase"/>
</dbReference>
<dbReference type="SUPFAM" id="SSF56436">
    <property type="entry name" value="C-type lectin-like"/>
    <property type="match status" value="1"/>
</dbReference>
<dbReference type="Proteomes" id="UP000294980">
    <property type="component" value="Unassembled WGS sequence"/>
</dbReference>
<reference evidence="6 7" key="1">
    <citation type="submission" date="2019-03" db="EMBL/GenBank/DDBJ databases">
        <title>Genomic Encyclopedia of Type Strains, Phase IV (KMG-IV): sequencing the most valuable type-strain genomes for metagenomic binning, comparative biology and taxonomic classification.</title>
        <authorList>
            <person name="Goeker M."/>
        </authorList>
    </citation>
    <scope>NUCLEOTIDE SEQUENCE [LARGE SCALE GENOMIC DNA]</scope>
    <source>
        <strain evidence="6 7">DSM 23344</strain>
    </source>
</reference>
<comment type="pathway">
    <text evidence="3">Amino-acid biosynthesis; ergothioneine biosynthesis.</text>
</comment>
<gene>
    <name evidence="6" type="ORF">EV688_103145</name>
</gene>
<dbReference type="InterPro" id="IPR005532">
    <property type="entry name" value="SUMF_dom"/>
</dbReference>
<dbReference type="PANTHER" id="PTHR23150">
    <property type="entry name" value="SULFATASE MODIFYING FACTOR 1, 2"/>
    <property type="match status" value="1"/>
</dbReference>
<dbReference type="OrthoDB" id="9768004at2"/>
<sequence>MPTTAARATVDSCELSERAHRVRQRSLALIRGLSAEDMQVQVAEHASPTKWHLAHTSWFFERFILTQETPGYRVFHADFDYLFNSYYVTAGSMHPRGQRGFLSRPGIDDVLAYRQHVDDALQDLLASPLTPALRQLVELGLHHEQQHQELLLTDIKQVLAANPLEPALRTRNAPRVSTPPPALAFLDGPEGVCEIGHAGDAFAFDNEGPRHRVFLHSHRLANRLVTNAEYRDFIRDGGYDDPALWLSDGWALKCDAGWQRPLYWDSLLETEFTLAGRQPIDPHAPATHLSFYEADAYARWAGARLPTEAEWELAAAASLPESGLGLDTGDWHPTGGDDSTGMQQLFGQCWQWTASAYSPYPGYRPPAGAIGEYNGKFMCNQMVLRGSSCATPDGHARTTYRNFFYPSDRWQFSGIRLAH</sequence>
<dbReference type="Gene3D" id="3.90.1580.10">
    <property type="entry name" value="paralog of FGE (formylglycine-generating enzyme)"/>
    <property type="match status" value="1"/>
</dbReference>
<accession>A0A4R2KS52</accession>
<keyword evidence="7" id="KW-1185">Reference proteome</keyword>
<evidence type="ECO:0000256" key="2">
    <source>
        <dbReference type="ARBA" id="ARBA00023004"/>
    </source>
</evidence>
<proteinExistence type="predicted"/>
<keyword evidence="1" id="KW-0560">Oxidoreductase</keyword>
<evidence type="ECO:0000256" key="1">
    <source>
        <dbReference type="ARBA" id="ARBA00023002"/>
    </source>
</evidence>
<comment type="caution">
    <text evidence="6">The sequence shown here is derived from an EMBL/GenBank/DDBJ whole genome shotgun (WGS) entry which is preliminary data.</text>
</comment>
<evidence type="ECO:0000259" key="4">
    <source>
        <dbReference type="Pfam" id="PF03781"/>
    </source>
</evidence>
<evidence type="ECO:0000259" key="5">
    <source>
        <dbReference type="Pfam" id="PF12867"/>
    </source>
</evidence>
<evidence type="ECO:0000256" key="3">
    <source>
        <dbReference type="ARBA" id="ARBA00037882"/>
    </source>
</evidence>
<dbReference type="InterPro" id="IPR042095">
    <property type="entry name" value="SUMF_sf"/>
</dbReference>
<dbReference type="InterPro" id="IPR016187">
    <property type="entry name" value="CTDL_fold"/>
</dbReference>
<dbReference type="InterPro" id="IPR034660">
    <property type="entry name" value="DinB/YfiT-like"/>
</dbReference>
<dbReference type="EMBL" id="SLWX01000003">
    <property type="protein sequence ID" value="TCO77131.1"/>
    <property type="molecule type" value="Genomic_DNA"/>
</dbReference>
<name>A0A4R2KS52_9GAMM</name>
<dbReference type="AlphaFoldDB" id="A0A4R2KS52"/>
<feature type="domain" description="Sulfatase-modifying factor enzyme-like" evidence="4">
    <location>
        <begin position="189"/>
        <end position="418"/>
    </location>
</feature>
<evidence type="ECO:0000313" key="6">
    <source>
        <dbReference type="EMBL" id="TCO77131.1"/>
    </source>
</evidence>
<dbReference type="PANTHER" id="PTHR23150:SF36">
    <property type="entry name" value="HERCYNINE OXYGENASE"/>
    <property type="match status" value="1"/>
</dbReference>
<dbReference type="SUPFAM" id="SSF109854">
    <property type="entry name" value="DinB/YfiT-like putative metalloenzymes"/>
    <property type="match status" value="1"/>
</dbReference>
<organism evidence="6 7">
    <name type="scientific">Chromatocurvus halotolerans</name>
    <dbReference type="NCBI Taxonomy" id="1132028"/>
    <lineage>
        <taxon>Bacteria</taxon>
        <taxon>Pseudomonadati</taxon>
        <taxon>Pseudomonadota</taxon>
        <taxon>Gammaproteobacteria</taxon>
        <taxon>Cellvibrionales</taxon>
        <taxon>Halieaceae</taxon>
        <taxon>Chromatocurvus</taxon>
    </lineage>
</organism>
<dbReference type="Pfam" id="PF03781">
    <property type="entry name" value="FGE-sulfatase"/>
    <property type="match status" value="1"/>
</dbReference>
<dbReference type="GO" id="GO:0052699">
    <property type="term" value="P:ergothioneine biosynthetic process"/>
    <property type="evidence" value="ECO:0007669"/>
    <property type="project" value="InterPro"/>
</dbReference>
<feature type="domain" description="DinB-like" evidence="5">
    <location>
        <begin position="20"/>
        <end position="150"/>
    </location>
</feature>
<dbReference type="NCBIfam" id="TIGR03440">
    <property type="entry name" value="egtB_TIGR03440"/>
    <property type="match status" value="1"/>
</dbReference>
<dbReference type="Pfam" id="PF12867">
    <property type="entry name" value="DinB_2"/>
    <property type="match status" value="1"/>
</dbReference>
<evidence type="ECO:0000313" key="7">
    <source>
        <dbReference type="Proteomes" id="UP000294980"/>
    </source>
</evidence>
<keyword evidence="2" id="KW-0408">Iron</keyword>
<protein>
    <submittedName>
        <fullName evidence="6">Ergothioneine biosynthesis protein EgtB</fullName>
    </submittedName>
</protein>